<accession>A0AAU9TRF3</accession>
<dbReference type="Proteomes" id="UP001153954">
    <property type="component" value="Unassembled WGS sequence"/>
</dbReference>
<sequence>MSVTNVNTVKCTSCNIVISEVLAFIRNRHDVVDNESLIRICSSAFSEEEIDEAKKLLFVSTKTTQKLVSRRKNKKQKDLEDMISVFKTMDPEQIPIFVAYDLHKLPPICFDHVDVTKLLKDLLVLKSEINHIKESYVTKSEFEEVKLNNEQLKTPLKNSNLNNNLRSGYVEQRGSDDTLRTQPTNVCTMIPPEQIRNASTYNALARSHSEPATQLHTISVTPHSPAGIESTDLRRDVKSQRTLAQIVNNNKAVNENKKENEWTLVQRRNVKKRFAGMTGKAVSNTEGKFKAAELKIPLFISHVSKETTDDDISEYIKTKSNEEVILEKINMRKERPYNAFKVYIPKSKLSTFLDDKLWPEGITFRKFINFKNSRDTRLVNENKDQSNV</sequence>
<evidence type="ECO:0000313" key="2">
    <source>
        <dbReference type="Proteomes" id="UP001153954"/>
    </source>
</evidence>
<name>A0AAU9TRF3_EUPED</name>
<dbReference type="AlphaFoldDB" id="A0AAU9TRF3"/>
<protein>
    <recommendedName>
        <fullName evidence="3">Mutant cadherin</fullName>
    </recommendedName>
</protein>
<evidence type="ECO:0008006" key="3">
    <source>
        <dbReference type="Google" id="ProtNLM"/>
    </source>
</evidence>
<reference evidence="1" key="1">
    <citation type="submission" date="2022-03" db="EMBL/GenBank/DDBJ databases">
        <authorList>
            <person name="Tunstrom K."/>
        </authorList>
    </citation>
    <scope>NUCLEOTIDE SEQUENCE</scope>
</reference>
<organism evidence="1 2">
    <name type="scientific">Euphydryas editha</name>
    <name type="common">Edith's checkerspot</name>
    <dbReference type="NCBI Taxonomy" id="104508"/>
    <lineage>
        <taxon>Eukaryota</taxon>
        <taxon>Metazoa</taxon>
        <taxon>Ecdysozoa</taxon>
        <taxon>Arthropoda</taxon>
        <taxon>Hexapoda</taxon>
        <taxon>Insecta</taxon>
        <taxon>Pterygota</taxon>
        <taxon>Neoptera</taxon>
        <taxon>Endopterygota</taxon>
        <taxon>Lepidoptera</taxon>
        <taxon>Glossata</taxon>
        <taxon>Ditrysia</taxon>
        <taxon>Papilionoidea</taxon>
        <taxon>Nymphalidae</taxon>
        <taxon>Nymphalinae</taxon>
        <taxon>Euphydryas</taxon>
    </lineage>
</organism>
<gene>
    <name evidence="1" type="ORF">EEDITHA_LOCUS4874</name>
</gene>
<comment type="caution">
    <text evidence="1">The sequence shown here is derived from an EMBL/GenBank/DDBJ whole genome shotgun (WGS) entry which is preliminary data.</text>
</comment>
<dbReference type="EMBL" id="CAKOGL010000007">
    <property type="protein sequence ID" value="CAH2088737.1"/>
    <property type="molecule type" value="Genomic_DNA"/>
</dbReference>
<evidence type="ECO:0000313" key="1">
    <source>
        <dbReference type="EMBL" id="CAH2088737.1"/>
    </source>
</evidence>
<proteinExistence type="predicted"/>
<keyword evidence="2" id="KW-1185">Reference proteome</keyword>